<dbReference type="EMBL" id="JBHSNC010000057">
    <property type="protein sequence ID" value="MFC5532041.1"/>
    <property type="molecule type" value="Genomic_DNA"/>
</dbReference>
<dbReference type="InterPro" id="IPR006059">
    <property type="entry name" value="SBP"/>
</dbReference>
<dbReference type="Gene3D" id="3.40.190.10">
    <property type="entry name" value="Periplasmic binding protein-like II"/>
    <property type="match status" value="1"/>
</dbReference>
<name>A0ABW0R4H0_9BACL</name>
<dbReference type="SUPFAM" id="SSF53850">
    <property type="entry name" value="Periplasmic binding protein-like II"/>
    <property type="match status" value="1"/>
</dbReference>
<dbReference type="PANTHER" id="PTHR43649:SF27">
    <property type="entry name" value="EXTRACELLULAR SOLUTE-BINDING PROTEIN FAMILY 1"/>
    <property type="match status" value="1"/>
</dbReference>
<evidence type="ECO:0000313" key="2">
    <source>
        <dbReference type="Proteomes" id="UP001596108"/>
    </source>
</evidence>
<reference evidence="2" key="1">
    <citation type="journal article" date="2019" name="Int. J. Syst. Evol. Microbiol.">
        <title>The Global Catalogue of Microorganisms (GCM) 10K type strain sequencing project: providing services to taxonomists for standard genome sequencing and annotation.</title>
        <authorList>
            <consortium name="The Broad Institute Genomics Platform"/>
            <consortium name="The Broad Institute Genome Sequencing Center for Infectious Disease"/>
            <person name="Wu L."/>
            <person name="Ma J."/>
        </authorList>
    </citation>
    <scope>NUCLEOTIDE SEQUENCE [LARGE SCALE GENOMIC DNA]</scope>
    <source>
        <strain evidence="2">CGMCC 1.18578</strain>
    </source>
</reference>
<proteinExistence type="predicted"/>
<sequence>MRKFGISKKSMFMVLAVIAVLALGIWGYARVTAGDSNGISQPASLDALYTLNLLPEVKDNSLLEVYYAEALQAWEKAGINDVADTETVDVDAVGTTAHSEQSALSTETFDQRANVLSWRNVGEGWIEYVIDVPFAGLYQMDLTYHPVMGEGGRPAVIGMQIDGAYPFREARSMELKREWRDELPLKLDDNGDHIRPKQQDVSGWMTQPLKDSTGSYAAPLKWYLTAGKHTIRINSSDAMYIATLQVKAPDAPKPYSEIDGQGPSGTSAETIVLEAEQMSAKTVSSIQMDSDPDPLSSPKAGRHLLFNFVMTYHNSDAVSWKVQVPESGRYKLVLRSKQDRIINKASFRTLYIDGRIPFSEMYAYKFPYAKGWNATPIQNDQGVPFEFALEKGEHTITLETTHAPLQPYIIVLNKLSATLKTIDADLKRLTADQVDTNRTWFIERDMPDLPERLRMVTEQLKQLRVEMEQINGGDESVRGLDGSIRDLEALLKYPDEIPNKASSVTVVMEHLATLPKSFIFQPLELDRIYVAPVTAELPRMQADFIERTSAALGNFFGSFSKKTTLSSDKDVLNVWMYRGRDYVNLLQQMSDQLFTPQSGIKVKINLISDPTVLMMSNAAGNPPDAAIGVPQNTPYEMALRHSAADLSKFKGFDKTMADFNPGTLLPMYYSGGYYGIPETQSFNVLFYRKDILDRLGLKVPQTWNDVIAMLPTLQQNKMNFFVSSNDMIQYFYQNGAEFFSPDGHKTALDTPEAFKGFKQWTDLFNTYGMDMSVSSFYQHFRDGDMPIGVADFNTYIQIKSAAPELDGWWGTAPIPGTKQADGTIARWSAGSAAVPSTASLISENSQKKDQAWEFLQWYMSGEVQDQFGQQMESFYGPAYRWNSANVDAFARLPWEKDDLKAILETWAWIKEVPNVPGGYLLNRELNNAWNRTVVDGMNYRVSLEQSIKEINRELTRKDREFTRVDPDRYRSGANLPLIDHPWEGVNKYASK</sequence>
<gene>
    <name evidence="1" type="ORF">ACFPQ4_21705</name>
</gene>
<dbReference type="RefSeq" id="WP_378114013.1">
    <property type="nucleotide sequence ID" value="NZ_JBHSNC010000057.1"/>
</dbReference>
<dbReference type="InterPro" id="IPR050490">
    <property type="entry name" value="Bact_solute-bd_prot1"/>
</dbReference>
<protein>
    <submittedName>
        <fullName evidence="1">Extracellular solute-binding protein</fullName>
    </submittedName>
</protein>
<comment type="caution">
    <text evidence="1">The sequence shown here is derived from an EMBL/GenBank/DDBJ whole genome shotgun (WGS) entry which is preliminary data.</text>
</comment>
<evidence type="ECO:0000313" key="1">
    <source>
        <dbReference type="EMBL" id="MFC5532041.1"/>
    </source>
</evidence>
<accession>A0ABW0R4H0</accession>
<dbReference type="Pfam" id="PF01547">
    <property type="entry name" value="SBP_bac_1"/>
    <property type="match status" value="1"/>
</dbReference>
<organism evidence="1 2">
    <name type="scientific">Cohnella yongneupensis</name>
    <dbReference type="NCBI Taxonomy" id="425006"/>
    <lineage>
        <taxon>Bacteria</taxon>
        <taxon>Bacillati</taxon>
        <taxon>Bacillota</taxon>
        <taxon>Bacilli</taxon>
        <taxon>Bacillales</taxon>
        <taxon>Paenibacillaceae</taxon>
        <taxon>Cohnella</taxon>
    </lineage>
</organism>
<keyword evidence="2" id="KW-1185">Reference proteome</keyword>
<dbReference type="Gene3D" id="2.60.120.260">
    <property type="entry name" value="Galactose-binding domain-like"/>
    <property type="match status" value="2"/>
</dbReference>
<dbReference type="Proteomes" id="UP001596108">
    <property type="component" value="Unassembled WGS sequence"/>
</dbReference>
<dbReference type="PANTHER" id="PTHR43649">
    <property type="entry name" value="ARABINOSE-BINDING PROTEIN-RELATED"/>
    <property type="match status" value="1"/>
</dbReference>